<proteinExistence type="predicted"/>
<keyword evidence="3" id="KW-1185">Reference proteome</keyword>
<accession>A0ABT1D6U2</accession>
<organism evidence="2 3">
    <name type="scientific">Siccirubricoccus soli</name>
    <dbReference type="NCBI Taxonomy" id="2899147"/>
    <lineage>
        <taxon>Bacteria</taxon>
        <taxon>Pseudomonadati</taxon>
        <taxon>Pseudomonadota</taxon>
        <taxon>Alphaproteobacteria</taxon>
        <taxon>Acetobacterales</taxon>
        <taxon>Roseomonadaceae</taxon>
        <taxon>Siccirubricoccus</taxon>
    </lineage>
</organism>
<gene>
    <name evidence="2" type="ORF">JYK14_15990</name>
</gene>
<evidence type="ECO:0000313" key="3">
    <source>
        <dbReference type="Proteomes" id="UP001523392"/>
    </source>
</evidence>
<comment type="caution">
    <text evidence="2">The sequence shown here is derived from an EMBL/GenBank/DDBJ whole genome shotgun (WGS) entry which is preliminary data.</text>
</comment>
<sequence>MTFQVSICAVCGNAVAAPADICYACDTAAAPATASSRPITVGTPVLSVRDFTALERFARLRLSPTGVVYAALLTKLEQSRMLPVDAAVPSIASLGSRVVFSVDGGTAEGRVLVLPPQHSPAGWTLPVTAPHGLALLGHAAGAAVTAIRRDGTAETLRLIAVTHEADAAAGDPANDRREAEETGADAPALPRLRRVRPGPASA</sequence>
<evidence type="ECO:0008006" key="4">
    <source>
        <dbReference type="Google" id="ProtNLM"/>
    </source>
</evidence>
<dbReference type="Gene3D" id="3.10.50.30">
    <property type="entry name" value="Transcription elongation factor, GreA/GreB, C-terminal domain"/>
    <property type="match status" value="1"/>
</dbReference>
<dbReference type="Proteomes" id="UP001523392">
    <property type="component" value="Unassembled WGS sequence"/>
</dbReference>
<protein>
    <recommendedName>
        <fullName evidence="4">Transcription elongation factor GreA/GreB C-terminal domain-containing protein</fullName>
    </recommendedName>
</protein>
<dbReference type="RefSeq" id="WP_252954286.1">
    <property type="nucleotide sequence ID" value="NZ_JAFIRR010000099.1"/>
</dbReference>
<reference evidence="2 3" key="1">
    <citation type="submission" date="2021-12" db="EMBL/GenBank/DDBJ databases">
        <title>Siccirubricoccus leaddurans sp. nov., a high concentration Zn2+ tolerance bacterium.</title>
        <authorList>
            <person name="Cao Y."/>
        </authorList>
    </citation>
    <scope>NUCLEOTIDE SEQUENCE [LARGE SCALE GENOMIC DNA]</scope>
    <source>
        <strain evidence="2 3">KC 17139</strain>
    </source>
</reference>
<name>A0ABT1D6U2_9PROT</name>
<evidence type="ECO:0000313" key="2">
    <source>
        <dbReference type="EMBL" id="MCO6417650.1"/>
    </source>
</evidence>
<dbReference type="InterPro" id="IPR036953">
    <property type="entry name" value="GreA/GreB_C_sf"/>
</dbReference>
<evidence type="ECO:0000256" key="1">
    <source>
        <dbReference type="SAM" id="MobiDB-lite"/>
    </source>
</evidence>
<dbReference type="EMBL" id="JAFIRR010000099">
    <property type="protein sequence ID" value="MCO6417650.1"/>
    <property type="molecule type" value="Genomic_DNA"/>
</dbReference>
<feature type="region of interest" description="Disordered" evidence="1">
    <location>
        <begin position="166"/>
        <end position="202"/>
    </location>
</feature>